<sequence>MQKQENQHNSDSLQKRIIQPKQLKLALLAQIPVLSPLTHIRGLHNKHCGSDWSQKQPISGSITKEEEAVETLYTLVGMFPNNDKTIRVNWLANHQNQSLQLCQRSGIMARLVINRVAWDSTSWPFLASRVTVHKKQS</sequence>
<keyword evidence="2" id="KW-1185">Reference proteome</keyword>
<organism evidence="1 2">
    <name type="scientific">Vitis rotundifolia</name>
    <name type="common">Muscadine grape</name>
    <dbReference type="NCBI Taxonomy" id="103349"/>
    <lineage>
        <taxon>Eukaryota</taxon>
        <taxon>Viridiplantae</taxon>
        <taxon>Streptophyta</taxon>
        <taxon>Embryophyta</taxon>
        <taxon>Tracheophyta</taxon>
        <taxon>Spermatophyta</taxon>
        <taxon>Magnoliopsida</taxon>
        <taxon>eudicotyledons</taxon>
        <taxon>Gunneridae</taxon>
        <taxon>Pentapetalae</taxon>
        <taxon>rosids</taxon>
        <taxon>Vitales</taxon>
        <taxon>Vitaceae</taxon>
        <taxon>Viteae</taxon>
        <taxon>Vitis</taxon>
    </lineage>
</organism>
<dbReference type="AlphaFoldDB" id="A0AA38ZY47"/>
<comment type="caution">
    <text evidence="1">The sequence shown here is derived from an EMBL/GenBank/DDBJ whole genome shotgun (WGS) entry which is preliminary data.</text>
</comment>
<evidence type="ECO:0000313" key="1">
    <source>
        <dbReference type="EMBL" id="KAJ9697381.1"/>
    </source>
</evidence>
<dbReference type="PANTHER" id="PTHR34792">
    <property type="entry name" value="OS02G0121500 PROTEIN"/>
    <property type="match status" value="1"/>
</dbReference>
<accession>A0AA38ZY47</accession>
<protein>
    <submittedName>
        <fullName evidence="1">Uncharacterized protein</fullName>
    </submittedName>
</protein>
<gene>
    <name evidence="1" type="ORF">PVL29_009274</name>
</gene>
<dbReference type="EMBL" id="JARBHA010000007">
    <property type="protein sequence ID" value="KAJ9697381.1"/>
    <property type="molecule type" value="Genomic_DNA"/>
</dbReference>
<proteinExistence type="predicted"/>
<reference evidence="1 2" key="1">
    <citation type="journal article" date="2023" name="BMC Biotechnol.">
        <title>Vitis rotundifolia cv Carlos genome sequencing.</title>
        <authorList>
            <person name="Huff M."/>
            <person name="Hulse-Kemp A."/>
            <person name="Scheffler B."/>
            <person name="Youngblood R."/>
            <person name="Simpson S."/>
            <person name="Babiker E."/>
            <person name="Staton M."/>
        </authorList>
    </citation>
    <scope>NUCLEOTIDE SEQUENCE [LARGE SCALE GENOMIC DNA]</scope>
    <source>
        <tissue evidence="1">Leaf</tissue>
    </source>
</reference>
<name>A0AA38ZY47_VITRO</name>
<dbReference type="Proteomes" id="UP001168098">
    <property type="component" value="Unassembled WGS sequence"/>
</dbReference>
<evidence type="ECO:0000313" key="2">
    <source>
        <dbReference type="Proteomes" id="UP001168098"/>
    </source>
</evidence>
<dbReference type="InterPro" id="IPR040305">
    <property type="entry name" value="At1g75730-like"/>
</dbReference>
<dbReference type="PANTHER" id="PTHR34792:SF1">
    <property type="entry name" value="OS02G0121500 PROTEIN"/>
    <property type="match status" value="1"/>
</dbReference>